<protein>
    <submittedName>
        <fullName evidence="9">MFS transporter</fullName>
    </submittedName>
</protein>
<feature type="transmembrane region" description="Helical" evidence="7">
    <location>
        <begin position="74"/>
        <end position="92"/>
    </location>
</feature>
<keyword evidence="10" id="KW-1185">Reference proteome</keyword>
<comment type="caution">
    <text evidence="9">The sequence shown here is derived from an EMBL/GenBank/DDBJ whole genome shotgun (WGS) entry which is preliminary data.</text>
</comment>
<dbReference type="Pfam" id="PF07690">
    <property type="entry name" value="MFS_1"/>
    <property type="match status" value="1"/>
</dbReference>
<dbReference type="Gene3D" id="1.20.1250.20">
    <property type="entry name" value="MFS general substrate transporter like domains"/>
    <property type="match status" value="1"/>
</dbReference>
<accession>A0ABU7RBL5</accession>
<dbReference type="InterPro" id="IPR036259">
    <property type="entry name" value="MFS_trans_sf"/>
</dbReference>
<proteinExistence type="predicted"/>
<keyword evidence="5 7" id="KW-0472">Membrane</keyword>
<dbReference type="PANTHER" id="PTHR43124">
    <property type="entry name" value="PURINE EFFLUX PUMP PBUE"/>
    <property type="match status" value="1"/>
</dbReference>
<dbReference type="SUPFAM" id="SSF103473">
    <property type="entry name" value="MFS general substrate transporter"/>
    <property type="match status" value="1"/>
</dbReference>
<sequence>MAEVTGGREGRAAEDGRAQGAQGRPAAPAARARLCVAVLVLMGFALGCSEFVVIGIESELARDFGVSLSTTGQLISLFALPYAVMTPTLALATGRFRRYHVMLAYLALFLLANVVSAFAATFGALLFARIVLGSISGGLLAVGVTFLPELVGAERTSGALTLVYASYSVALIVATSAGKMLASTVGWRVAMYGTLAVCVVACVLLALLMPRSGATDEPASAREQLRLLSEPCILAGMAVFVFGVGSVYTFYGYVTPYLEQVLGMGAADASRTLVAYGAVTLASNFLSGWLDERFGLRSLTVVFPVLAAVLLGLFLAGGNAGPALVMVMLLALLMYLASIPSISNFMDVARRRYPKAFTLASSLEPLSFNVGIAAGTFVGGRVIVGPGISYLGLFGAMLAVVAFVLVLVTVSLSRRERARQA</sequence>
<dbReference type="EMBL" id="JAZGJQ010000011">
    <property type="protein sequence ID" value="MEE6147997.1"/>
    <property type="molecule type" value="Genomic_DNA"/>
</dbReference>
<feature type="transmembrane region" description="Helical" evidence="7">
    <location>
        <begin position="273"/>
        <end position="290"/>
    </location>
</feature>
<feature type="transmembrane region" description="Helical" evidence="7">
    <location>
        <begin position="299"/>
        <end position="317"/>
    </location>
</feature>
<reference evidence="9 10" key="1">
    <citation type="submission" date="2024-01" db="EMBL/GenBank/DDBJ databases">
        <title>Description of Olsenella sp. nov., isolated from pig feces.</title>
        <authorList>
            <person name="Chang Y.-H."/>
        </authorList>
    </citation>
    <scope>NUCLEOTIDE SEQUENCE [LARGE SCALE GENOMIC DNA]</scope>
    <source>
        <strain evidence="9 10">YH-ols2223</strain>
    </source>
</reference>
<evidence type="ECO:0000256" key="6">
    <source>
        <dbReference type="SAM" id="MobiDB-lite"/>
    </source>
</evidence>
<feature type="region of interest" description="Disordered" evidence="6">
    <location>
        <begin position="1"/>
        <end position="24"/>
    </location>
</feature>
<evidence type="ECO:0000313" key="10">
    <source>
        <dbReference type="Proteomes" id="UP001332931"/>
    </source>
</evidence>
<dbReference type="InterPro" id="IPR020846">
    <property type="entry name" value="MFS_dom"/>
</dbReference>
<evidence type="ECO:0000313" key="9">
    <source>
        <dbReference type="EMBL" id="MEE6147997.1"/>
    </source>
</evidence>
<evidence type="ECO:0000256" key="5">
    <source>
        <dbReference type="ARBA" id="ARBA00023136"/>
    </source>
</evidence>
<keyword evidence="3 7" id="KW-0812">Transmembrane</keyword>
<name>A0ABU7RBL5_9ACTN</name>
<keyword evidence="2" id="KW-1003">Cell membrane</keyword>
<feature type="transmembrane region" description="Helical" evidence="7">
    <location>
        <begin position="34"/>
        <end position="54"/>
    </location>
</feature>
<organism evidence="9 10">
    <name type="scientific">Olsenella absiana</name>
    <dbReference type="NCBI Taxonomy" id="3115222"/>
    <lineage>
        <taxon>Bacteria</taxon>
        <taxon>Bacillati</taxon>
        <taxon>Actinomycetota</taxon>
        <taxon>Coriobacteriia</taxon>
        <taxon>Coriobacteriales</taxon>
        <taxon>Atopobiaceae</taxon>
        <taxon>Olsenella</taxon>
    </lineage>
</organism>
<feature type="transmembrane region" description="Helical" evidence="7">
    <location>
        <begin position="366"/>
        <end position="384"/>
    </location>
</feature>
<dbReference type="CDD" id="cd17324">
    <property type="entry name" value="MFS_NepI_like"/>
    <property type="match status" value="1"/>
</dbReference>
<evidence type="ECO:0000259" key="8">
    <source>
        <dbReference type="PROSITE" id="PS50850"/>
    </source>
</evidence>
<feature type="transmembrane region" description="Helical" evidence="7">
    <location>
        <begin position="390"/>
        <end position="412"/>
    </location>
</feature>
<dbReference type="InterPro" id="IPR050189">
    <property type="entry name" value="MFS_Efflux_Transporters"/>
</dbReference>
<feature type="domain" description="Major facilitator superfamily (MFS) profile" evidence="8">
    <location>
        <begin position="35"/>
        <end position="414"/>
    </location>
</feature>
<feature type="transmembrane region" description="Helical" evidence="7">
    <location>
        <begin position="323"/>
        <end position="345"/>
    </location>
</feature>
<keyword evidence="4 7" id="KW-1133">Transmembrane helix</keyword>
<evidence type="ECO:0000256" key="7">
    <source>
        <dbReference type="SAM" id="Phobius"/>
    </source>
</evidence>
<evidence type="ECO:0000256" key="1">
    <source>
        <dbReference type="ARBA" id="ARBA00004651"/>
    </source>
</evidence>
<feature type="transmembrane region" description="Helical" evidence="7">
    <location>
        <begin position="99"/>
        <end position="120"/>
    </location>
</feature>
<feature type="compositionally biased region" description="Basic and acidic residues" evidence="6">
    <location>
        <begin position="1"/>
        <end position="17"/>
    </location>
</feature>
<feature type="transmembrane region" description="Helical" evidence="7">
    <location>
        <begin position="189"/>
        <end position="210"/>
    </location>
</feature>
<evidence type="ECO:0000256" key="3">
    <source>
        <dbReference type="ARBA" id="ARBA00022692"/>
    </source>
</evidence>
<dbReference type="Proteomes" id="UP001332931">
    <property type="component" value="Unassembled WGS sequence"/>
</dbReference>
<dbReference type="RefSeq" id="WP_330958762.1">
    <property type="nucleotide sequence ID" value="NZ_JAZGJQ010000011.1"/>
</dbReference>
<dbReference type="PANTHER" id="PTHR43124:SF3">
    <property type="entry name" value="CHLORAMPHENICOL EFFLUX PUMP RV0191"/>
    <property type="match status" value="1"/>
</dbReference>
<comment type="subcellular location">
    <subcellularLocation>
        <location evidence="1">Cell membrane</location>
        <topology evidence="1">Multi-pass membrane protein</topology>
    </subcellularLocation>
</comment>
<feature type="transmembrane region" description="Helical" evidence="7">
    <location>
        <begin position="159"/>
        <end position="177"/>
    </location>
</feature>
<feature type="transmembrane region" description="Helical" evidence="7">
    <location>
        <begin position="126"/>
        <end position="147"/>
    </location>
</feature>
<dbReference type="InterPro" id="IPR011701">
    <property type="entry name" value="MFS"/>
</dbReference>
<gene>
    <name evidence="9" type="ORF">VXJ25_08395</name>
</gene>
<evidence type="ECO:0000256" key="2">
    <source>
        <dbReference type="ARBA" id="ARBA00022475"/>
    </source>
</evidence>
<dbReference type="PROSITE" id="PS50850">
    <property type="entry name" value="MFS"/>
    <property type="match status" value="1"/>
</dbReference>
<feature type="transmembrane region" description="Helical" evidence="7">
    <location>
        <begin position="231"/>
        <end position="253"/>
    </location>
</feature>
<evidence type="ECO:0000256" key="4">
    <source>
        <dbReference type="ARBA" id="ARBA00022989"/>
    </source>
</evidence>